<organism evidence="8 9">
    <name type="scientific">Glossina pallidipes</name>
    <name type="common">Tsetse fly</name>
    <dbReference type="NCBI Taxonomy" id="7398"/>
    <lineage>
        <taxon>Eukaryota</taxon>
        <taxon>Metazoa</taxon>
        <taxon>Ecdysozoa</taxon>
        <taxon>Arthropoda</taxon>
        <taxon>Hexapoda</taxon>
        <taxon>Insecta</taxon>
        <taxon>Pterygota</taxon>
        <taxon>Neoptera</taxon>
        <taxon>Endopterygota</taxon>
        <taxon>Diptera</taxon>
        <taxon>Brachycera</taxon>
        <taxon>Muscomorpha</taxon>
        <taxon>Hippoboscoidea</taxon>
        <taxon>Glossinidae</taxon>
        <taxon>Glossina</taxon>
    </lineage>
</organism>
<dbReference type="AlphaFoldDB" id="A0A1B0AJV9"/>
<name>A0A1B0AJV9_GLOPL</name>
<accession>A0A1B0AJV9</accession>
<dbReference type="Gene3D" id="3.30.160.60">
    <property type="entry name" value="Classic Zinc Finger"/>
    <property type="match status" value="2"/>
</dbReference>
<dbReference type="SMART" id="SM00355">
    <property type="entry name" value="ZnF_C2H2"/>
    <property type="match status" value="3"/>
</dbReference>
<dbReference type="EnsemblMetazoa" id="GPAI048124-RA">
    <property type="protein sequence ID" value="GPAI048124-PA"/>
    <property type="gene ID" value="GPAI048124"/>
</dbReference>
<dbReference type="GO" id="GO:0008270">
    <property type="term" value="F:zinc ion binding"/>
    <property type="evidence" value="ECO:0007669"/>
    <property type="project" value="UniProtKB-KW"/>
</dbReference>
<keyword evidence="3 5" id="KW-0863">Zinc-finger</keyword>
<dbReference type="FunFam" id="3.30.160.60:FF:000619">
    <property type="entry name" value="juxtaposed with another zinc finger protein 1"/>
    <property type="match status" value="1"/>
</dbReference>
<dbReference type="InterPro" id="IPR051580">
    <property type="entry name" value="ZnF-Chromatin_assoc"/>
</dbReference>
<dbReference type="PANTHER" id="PTHR23057">
    <property type="entry name" value="JUXTAPOSED WITH ANOTHER ZINC FINGER PROTEIN 1"/>
    <property type="match status" value="1"/>
</dbReference>
<evidence type="ECO:0000256" key="6">
    <source>
        <dbReference type="SAM" id="MobiDB-lite"/>
    </source>
</evidence>
<evidence type="ECO:0000313" key="8">
    <source>
        <dbReference type="EnsemblMetazoa" id="GPAI048124-PA"/>
    </source>
</evidence>
<dbReference type="InterPro" id="IPR013087">
    <property type="entry name" value="Znf_C2H2_type"/>
</dbReference>
<dbReference type="SUPFAM" id="SSF57667">
    <property type="entry name" value="beta-beta-alpha zinc fingers"/>
    <property type="match status" value="1"/>
</dbReference>
<evidence type="ECO:0000313" key="9">
    <source>
        <dbReference type="Proteomes" id="UP000092445"/>
    </source>
</evidence>
<reference evidence="9" key="1">
    <citation type="submission" date="2014-03" db="EMBL/GenBank/DDBJ databases">
        <authorList>
            <person name="Aksoy S."/>
            <person name="Warren W."/>
            <person name="Wilson R.K."/>
        </authorList>
    </citation>
    <scope>NUCLEOTIDE SEQUENCE [LARGE SCALE GENOMIC DNA]</scope>
    <source>
        <strain evidence="9">IAEA</strain>
    </source>
</reference>
<evidence type="ECO:0000256" key="4">
    <source>
        <dbReference type="ARBA" id="ARBA00022833"/>
    </source>
</evidence>
<dbReference type="VEuPathDB" id="VectorBase:GPAI048124"/>
<feature type="domain" description="C2H2-type" evidence="7">
    <location>
        <begin position="7"/>
        <end position="37"/>
    </location>
</feature>
<evidence type="ECO:0000256" key="3">
    <source>
        <dbReference type="ARBA" id="ARBA00022771"/>
    </source>
</evidence>
<dbReference type="PROSITE" id="PS50157">
    <property type="entry name" value="ZINC_FINGER_C2H2_2"/>
    <property type="match status" value="1"/>
</dbReference>
<dbReference type="InterPro" id="IPR036236">
    <property type="entry name" value="Znf_C2H2_sf"/>
</dbReference>
<proteinExistence type="predicted"/>
<dbReference type="Proteomes" id="UP000092445">
    <property type="component" value="Unassembled WGS sequence"/>
</dbReference>
<reference evidence="8" key="2">
    <citation type="submission" date="2020-05" db="UniProtKB">
        <authorList>
            <consortium name="EnsemblMetazoa"/>
        </authorList>
    </citation>
    <scope>IDENTIFICATION</scope>
    <source>
        <strain evidence="8">IAEA</strain>
    </source>
</reference>
<evidence type="ECO:0000256" key="1">
    <source>
        <dbReference type="ARBA" id="ARBA00022723"/>
    </source>
</evidence>
<keyword evidence="1" id="KW-0479">Metal-binding</keyword>
<evidence type="ECO:0000256" key="5">
    <source>
        <dbReference type="PROSITE-ProRule" id="PRU00042"/>
    </source>
</evidence>
<sequence>MAVFLLNICKFNGCGITFPSLGDLIQHIEDTHIDYDPKVVEQKEQAQPACLPLSYVLRFISDDARKESPFLTNNAAGVELKRKLAIKHHSYSMSSSNRSNTPTGSEMDEDEMVVSESEDSNDSWTTEEFSSEFIMRYGSRHSGSGSNGTPGNEKPFACPVPGCKKRYKNVNGIKYHSKNGHKKDGKVRKGYKCHCGKSYKTAQGLKSHALVAHNSSPENVVSTQHVGSVLNTGGFLYSRGKTIN</sequence>
<dbReference type="PANTHER" id="PTHR23057:SF0">
    <property type="entry name" value="JUXTAPOSED WITH ANOTHER ZINC FINGER PROTEIN 1"/>
    <property type="match status" value="1"/>
</dbReference>
<keyword evidence="2" id="KW-0677">Repeat</keyword>
<keyword evidence="4" id="KW-0862">Zinc</keyword>
<dbReference type="GO" id="GO:0005634">
    <property type="term" value="C:nucleus"/>
    <property type="evidence" value="ECO:0007669"/>
    <property type="project" value="TreeGrafter"/>
</dbReference>
<protein>
    <recommendedName>
        <fullName evidence="7">C2H2-type domain-containing protein</fullName>
    </recommendedName>
</protein>
<evidence type="ECO:0000259" key="7">
    <source>
        <dbReference type="PROSITE" id="PS50157"/>
    </source>
</evidence>
<evidence type="ECO:0000256" key="2">
    <source>
        <dbReference type="ARBA" id="ARBA00022737"/>
    </source>
</evidence>
<feature type="compositionally biased region" description="Acidic residues" evidence="6">
    <location>
        <begin position="106"/>
        <end position="121"/>
    </location>
</feature>
<keyword evidence="9" id="KW-1185">Reference proteome</keyword>
<feature type="region of interest" description="Disordered" evidence="6">
    <location>
        <begin position="91"/>
        <end position="125"/>
    </location>
</feature>
<dbReference type="PROSITE" id="PS00028">
    <property type="entry name" value="ZINC_FINGER_C2H2_1"/>
    <property type="match status" value="2"/>
</dbReference>
<dbReference type="STRING" id="7398.A0A1B0AJV9"/>